<organism evidence="3 4">
    <name type="scientific">Fragilariopsis cylindrus CCMP1102</name>
    <dbReference type="NCBI Taxonomy" id="635003"/>
    <lineage>
        <taxon>Eukaryota</taxon>
        <taxon>Sar</taxon>
        <taxon>Stramenopiles</taxon>
        <taxon>Ochrophyta</taxon>
        <taxon>Bacillariophyta</taxon>
        <taxon>Bacillariophyceae</taxon>
        <taxon>Bacillariophycidae</taxon>
        <taxon>Bacillariales</taxon>
        <taxon>Bacillariaceae</taxon>
        <taxon>Fragilariopsis</taxon>
    </lineage>
</organism>
<evidence type="ECO:0000256" key="1">
    <source>
        <dbReference type="SAM" id="MobiDB-lite"/>
    </source>
</evidence>
<feature type="region of interest" description="Disordered" evidence="1">
    <location>
        <begin position="239"/>
        <end position="287"/>
    </location>
</feature>
<name>A0A1E7FJT0_9STRA</name>
<protein>
    <submittedName>
        <fullName evidence="3">Uncharacterized protein</fullName>
    </submittedName>
</protein>
<feature type="signal peptide" evidence="2">
    <location>
        <begin position="1"/>
        <end position="21"/>
    </location>
</feature>
<feature type="compositionally biased region" description="Low complexity" evidence="1">
    <location>
        <begin position="241"/>
        <end position="256"/>
    </location>
</feature>
<accession>A0A1E7FJT0</accession>
<feature type="compositionally biased region" description="Polar residues" evidence="1">
    <location>
        <begin position="260"/>
        <end position="282"/>
    </location>
</feature>
<dbReference type="AlphaFoldDB" id="A0A1E7FJT0"/>
<reference evidence="3 4" key="1">
    <citation type="submission" date="2016-09" db="EMBL/GenBank/DDBJ databases">
        <title>Extensive genetic diversity and differential bi-allelic expression allows diatom success in the polar Southern Ocean.</title>
        <authorList>
            <consortium name="DOE Joint Genome Institute"/>
            <person name="Mock T."/>
            <person name="Otillar R.P."/>
            <person name="Strauss J."/>
            <person name="Dupont C."/>
            <person name="Frickenhaus S."/>
            <person name="Maumus F."/>
            <person name="Mcmullan M."/>
            <person name="Sanges R."/>
            <person name="Schmutz J."/>
            <person name="Toseland A."/>
            <person name="Valas R."/>
            <person name="Veluchamy A."/>
            <person name="Ward B.J."/>
            <person name="Allen A."/>
            <person name="Barry K."/>
            <person name="Falciatore A."/>
            <person name="Ferrante M."/>
            <person name="Fortunato A.E."/>
            <person name="Gloeckner G."/>
            <person name="Gruber A."/>
            <person name="Hipkin R."/>
            <person name="Janech M."/>
            <person name="Kroth P."/>
            <person name="Leese F."/>
            <person name="Lindquist E."/>
            <person name="Lyon B.R."/>
            <person name="Martin J."/>
            <person name="Mayer C."/>
            <person name="Parker M."/>
            <person name="Quesneville H."/>
            <person name="Raymond J."/>
            <person name="Uhlig C."/>
            <person name="Valentin K.U."/>
            <person name="Worden A.Z."/>
            <person name="Armbrust E.V."/>
            <person name="Bowler C."/>
            <person name="Green B."/>
            <person name="Moulton V."/>
            <person name="Van Oosterhout C."/>
            <person name="Grigoriev I."/>
        </authorList>
    </citation>
    <scope>NUCLEOTIDE SEQUENCE [LARGE SCALE GENOMIC DNA]</scope>
    <source>
        <strain evidence="3 4">CCMP1102</strain>
    </source>
</reference>
<gene>
    <name evidence="3" type="ORF">FRACYDRAFT_236685</name>
</gene>
<evidence type="ECO:0000256" key="2">
    <source>
        <dbReference type="SAM" id="SignalP"/>
    </source>
</evidence>
<dbReference type="KEGG" id="fcy:FRACYDRAFT_236685"/>
<keyword evidence="4" id="KW-1185">Reference proteome</keyword>
<sequence>MIYATNLLIVALATCLASVAAQDTLSPSFSTKGVGKKNMWASEYTIVTAKANFAVNFKRFPDPTGSVDPGNTNFVLGSSIIQSGNVFRPNSVNLVEVLGNFAGGVQPETTADINSAFTFNGECVATAGSGLATLEAHTCVFNLCLRGSQNCIFLYAGTAFNFNAAPGITLTDAGGITDSTFFGAPSAGVQTQNPLPPSFPGVIIGGVNDFTGITGNFELITVAGTLAFIPNLGQKPGTVETFSPTTAPSTSFPSAAGDSNAPSQQPTGRPTFDGTQQPTPQNLEPAIVQKLFVKSNIRLPRAPKAIGAKNEENSEDQDTR</sequence>
<dbReference type="InParanoid" id="A0A1E7FJT0"/>
<evidence type="ECO:0000313" key="4">
    <source>
        <dbReference type="Proteomes" id="UP000095751"/>
    </source>
</evidence>
<dbReference type="EMBL" id="KV784356">
    <property type="protein sequence ID" value="OEU18407.1"/>
    <property type="molecule type" value="Genomic_DNA"/>
</dbReference>
<dbReference type="Proteomes" id="UP000095751">
    <property type="component" value="Unassembled WGS sequence"/>
</dbReference>
<feature type="region of interest" description="Disordered" evidence="1">
    <location>
        <begin position="301"/>
        <end position="320"/>
    </location>
</feature>
<feature type="chain" id="PRO_5009193209" evidence="2">
    <location>
        <begin position="22"/>
        <end position="320"/>
    </location>
</feature>
<evidence type="ECO:0000313" key="3">
    <source>
        <dbReference type="EMBL" id="OEU18407.1"/>
    </source>
</evidence>
<proteinExistence type="predicted"/>
<keyword evidence="2" id="KW-0732">Signal</keyword>
<feature type="compositionally biased region" description="Basic and acidic residues" evidence="1">
    <location>
        <begin position="309"/>
        <end position="320"/>
    </location>
</feature>